<gene>
    <name evidence="2" type="ORF">GK047_00905</name>
</gene>
<dbReference type="GO" id="GO:0006629">
    <property type="term" value="P:lipid metabolic process"/>
    <property type="evidence" value="ECO:0007669"/>
    <property type="project" value="InterPro"/>
</dbReference>
<dbReference type="CDD" id="cd08563">
    <property type="entry name" value="GDPD_TtGDE_like"/>
    <property type="match status" value="1"/>
</dbReference>
<dbReference type="EMBL" id="JAAIKC010000001">
    <property type="protein sequence ID" value="NEW04582.1"/>
    <property type="molecule type" value="Genomic_DNA"/>
</dbReference>
<reference evidence="2" key="1">
    <citation type="submission" date="2020-02" db="EMBL/GenBank/DDBJ databases">
        <authorList>
            <person name="Shen X.-R."/>
            <person name="Zhang Y.-X."/>
        </authorList>
    </citation>
    <scope>NUCLEOTIDE SEQUENCE</scope>
    <source>
        <strain evidence="2">SYP-B3998</strain>
    </source>
</reference>
<dbReference type="InterPro" id="IPR017946">
    <property type="entry name" value="PLC-like_Pdiesterase_TIM-brl"/>
</dbReference>
<dbReference type="GO" id="GO:0008081">
    <property type="term" value="F:phosphoric diester hydrolase activity"/>
    <property type="evidence" value="ECO:0007669"/>
    <property type="project" value="InterPro"/>
</dbReference>
<organism evidence="2">
    <name type="scientific">Paenibacillus sp. SYP-B3998</name>
    <dbReference type="NCBI Taxonomy" id="2678564"/>
    <lineage>
        <taxon>Bacteria</taxon>
        <taxon>Bacillati</taxon>
        <taxon>Bacillota</taxon>
        <taxon>Bacilli</taxon>
        <taxon>Bacillales</taxon>
        <taxon>Paenibacillaceae</taxon>
        <taxon>Paenibacillus</taxon>
    </lineage>
</organism>
<accession>A0A6G3ZR24</accession>
<feature type="domain" description="GP-PDE" evidence="1">
    <location>
        <begin position="6"/>
        <end position="241"/>
    </location>
</feature>
<dbReference type="InterPro" id="IPR030395">
    <property type="entry name" value="GP_PDE_dom"/>
</dbReference>
<evidence type="ECO:0000259" key="1">
    <source>
        <dbReference type="PROSITE" id="PS51704"/>
    </source>
</evidence>
<sequence length="242" mass="26859">MERQKPIVIGHRGAAGEAPENTLASFALALEQGAEGIELDVHITKDGEIVVCHDPTLERTTNGAGCICEMTWDAVKQLDAGAWFSEAFRGERVPLLREVFALVPAGILINVEVKHSYEGRMEHALLDFLRKSGRLEDVVISSFDHKCIRRIKQAEPAAKVGLLYAANLLNHAAYAQQMDIDVFSLHPYFHSFDQDDVDGAAAAELAVYPYTVNRPEDYQRMIDYGVTGIITDYPGRLAEFLK</sequence>
<dbReference type="Pfam" id="PF03009">
    <property type="entry name" value="GDPD"/>
    <property type="match status" value="1"/>
</dbReference>
<dbReference type="PROSITE" id="PS51704">
    <property type="entry name" value="GP_PDE"/>
    <property type="match status" value="1"/>
</dbReference>
<dbReference type="PANTHER" id="PTHR46211">
    <property type="entry name" value="GLYCEROPHOSPHORYL DIESTER PHOSPHODIESTERASE"/>
    <property type="match status" value="1"/>
</dbReference>
<dbReference type="SUPFAM" id="SSF51695">
    <property type="entry name" value="PLC-like phosphodiesterases"/>
    <property type="match status" value="1"/>
</dbReference>
<protein>
    <submittedName>
        <fullName evidence="2">Glycerophosphodiester phosphodiesterase</fullName>
    </submittedName>
</protein>
<dbReference type="PANTHER" id="PTHR46211:SF14">
    <property type="entry name" value="GLYCEROPHOSPHODIESTER PHOSPHODIESTERASE"/>
    <property type="match status" value="1"/>
</dbReference>
<evidence type="ECO:0000313" key="2">
    <source>
        <dbReference type="EMBL" id="NEW04582.1"/>
    </source>
</evidence>
<comment type="caution">
    <text evidence="2">The sequence shown here is derived from an EMBL/GenBank/DDBJ whole genome shotgun (WGS) entry which is preliminary data.</text>
</comment>
<name>A0A6G3ZR24_9BACL</name>
<proteinExistence type="predicted"/>
<dbReference type="RefSeq" id="WP_163940207.1">
    <property type="nucleotide sequence ID" value="NZ_JAAIKC010000001.1"/>
</dbReference>
<dbReference type="Gene3D" id="3.20.20.190">
    <property type="entry name" value="Phosphatidylinositol (PI) phosphodiesterase"/>
    <property type="match status" value="1"/>
</dbReference>
<dbReference type="AlphaFoldDB" id="A0A6G3ZR24"/>